<dbReference type="OrthoDB" id="498204at2759"/>
<accession>A0A3D8QK64</accession>
<dbReference type="GO" id="GO:0042147">
    <property type="term" value="P:retrograde transport, endosome to Golgi"/>
    <property type="evidence" value="ECO:0007669"/>
    <property type="project" value="TreeGrafter"/>
</dbReference>
<dbReference type="GO" id="GO:0005770">
    <property type="term" value="C:late endosome"/>
    <property type="evidence" value="ECO:0007669"/>
    <property type="project" value="TreeGrafter"/>
</dbReference>
<feature type="domain" description="FAD dependent oxidoreductase" evidence="1">
    <location>
        <begin position="4"/>
        <end position="397"/>
    </location>
</feature>
<dbReference type="AlphaFoldDB" id="A0A3D8QK64"/>
<evidence type="ECO:0000313" key="2">
    <source>
        <dbReference type="EMBL" id="RDW62111.1"/>
    </source>
</evidence>
<dbReference type="GO" id="GO:0005829">
    <property type="term" value="C:cytosol"/>
    <property type="evidence" value="ECO:0007669"/>
    <property type="project" value="GOC"/>
</dbReference>
<keyword evidence="3" id="KW-1185">Reference proteome</keyword>
<dbReference type="Gene3D" id="3.30.9.10">
    <property type="entry name" value="D-Amino Acid Oxidase, subunit A, domain 2"/>
    <property type="match status" value="1"/>
</dbReference>
<reference evidence="2 3" key="1">
    <citation type="journal article" date="2018" name="IMA Fungus">
        <title>IMA Genome-F 9: Draft genome sequence of Annulohypoxylon stygium, Aspergillus mulundensis, Berkeleyomyces basicola (syn. Thielaviopsis basicola), Ceratocystis smalleyi, two Cercospora beticola strains, Coleophoma cylindrospora, Fusarium fracticaudum, Phialophora cf. hyalina, and Morchella septimelata.</title>
        <authorList>
            <person name="Wingfield B.D."/>
            <person name="Bills G.F."/>
            <person name="Dong Y."/>
            <person name="Huang W."/>
            <person name="Nel W.J."/>
            <person name="Swalarsk-Parry B.S."/>
            <person name="Vaghefi N."/>
            <person name="Wilken P.M."/>
            <person name="An Z."/>
            <person name="de Beer Z.W."/>
            <person name="De Vos L."/>
            <person name="Chen L."/>
            <person name="Duong T.A."/>
            <person name="Gao Y."/>
            <person name="Hammerbacher A."/>
            <person name="Kikkert J.R."/>
            <person name="Li Y."/>
            <person name="Li H."/>
            <person name="Li K."/>
            <person name="Li Q."/>
            <person name="Liu X."/>
            <person name="Ma X."/>
            <person name="Naidoo K."/>
            <person name="Pethybridge S.J."/>
            <person name="Sun J."/>
            <person name="Steenkamp E.T."/>
            <person name="van der Nest M.A."/>
            <person name="van Wyk S."/>
            <person name="Wingfield M.J."/>
            <person name="Xiong C."/>
            <person name="Yue Q."/>
            <person name="Zhang X."/>
        </authorList>
    </citation>
    <scope>NUCLEOTIDE SEQUENCE [LARGE SCALE GENOMIC DNA]</scope>
    <source>
        <strain evidence="2 3">BP6252</strain>
    </source>
</reference>
<dbReference type="SUPFAM" id="SSF51905">
    <property type="entry name" value="FAD/NAD(P)-binding domain"/>
    <property type="match status" value="1"/>
</dbReference>
<protein>
    <recommendedName>
        <fullName evidence="1">FAD dependent oxidoreductase domain-containing protein</fullName>
    </recommendedName>
</protein>
<dbReference type="STRING" id="1849047.A0A3D8QK64"/>
<evidence type="ECO:0000259" key="1">
    <source>
        <dbReference type="Pfam" id="PF01266"/>
    </source>
</evidence>
<dbReference type="PANTHER" id="PTHR13847:SF185">
    <property type="entry name" value="FAD DEPENDENT OXIDOREDUCTASE SUPERFAMILY (AFU_ORTHOLOGUE AFUA_3G02360)"/>
    <property type="match status" value="1"/>
</dbReference>
<name>A0A3D8QK64_9HELO</name>
<dbReference type="PANTHER" id="PTHR13847">
    <property type="entry name" value="SARCOSINE DEHYDROGENASE-RELATED"/>
    <property type="match status" value="1"/>
</dbReference>
<comment type="caution">
    <text evidence="2">The sequence shown here is derived from an EMBL/GenBank/DDBJ whole genome shotgun (WGS) entry which is preliminary data.</text>
</comment>
<dbReference type="Gene3D" id="3.50.50.60">
    <property type="entry name" value="FAD/NAD(P)-binding domain"/>
    <property type="match status" value="1"/>
</dbReference>
<proteinExistence type="predicted"/>
<dbReference type="Proteomes" id="UP000256645">
    <property type="component" value="Unassembled WGS sequence"/>
</dbReference>
<organism evidence="2 3">
    <name type="scientific">Coleophoma cylindrospora</name>
    <dbReference type="NCBI Taxonomy" id="1849047"/>
    <lineage>
        <taxon>Eukaryota</taxon>
        <taxon>Fungi</taxon>
        <taxon>Dikarya</taxon>
        <taxon>Ascomycota</taxon>
        <taxon>Pezizomycotina</taxon>
        <taxon>Leotiomycetes</taxon>
        <taxon>Helotiales</taxon>
        <taxon>Dermateaceae</taxon>
        <taxon>Coleophoma</taxon>
    </lineage>
</organism>
<dbReference type="Pfam" id="PF01266">
    <property type="entry name" value="DAO"/>
    <property type="match status" value="1"/>
</dbReference>
<evidence type="ECO:0000313" key="3">
    <source>
        <dbReference type="Proteomes" id="UP000256645"/>
    </source>
</evidence>
<gene>
    <name evidence="2" type="ORF">BP6252_11544</name>
</gene>
<dbReference type="EMBL" id="PDLM01000014">
    <property type="protein sequence ID" value="RDW62111.1"/>
    <property type="molecule type" value="Genomic_DNA"/>
</dbReference>
<dbReference type="InterPro" id="IPR036188">
    <property type="entry name" value="FAD/NAD-bd_sf"/>
</dbReference>
<dbReference type="InterPro" id="IPR006076">
    <property type="entry name" value="FAD-dep_OxRdtase"/>
</dbReference>
<sequence length="413" mass="44887">MVDDTVILGAGIIGVATAYYLSSSQNPKSIHLVEPSPKLFASASGNAGGFLAADWFTSSVAELGRLSFDEHRRIAEEFNGREKWGYSRSTSISLSPGRESLRATRADWLRQGESRRFTASAKDNEQVVGNGWEPDWLRHAEGDSMEMISEEADTAQVDPLRLSQFLLERCLERGVQLHHPAKAISIGNDVRDELASICILNTTTNTETHVPCFKLLIAAGVWSPRVFSDLFTTSKFCVPVQSLAGYSLVVKSPRWTSTMEGKSCHAIFTHDPQGYSPEVFSRLGGEIYIAGLNSDAIPVPQLATASTISENAIIALLATSRRLLRRSHDDAEIEILRKGLCFRPVTRKGTPILSKIADQNLGDVNTRPDGEGGVFLAAGHGPWGITLSLGTGKVMAEIIQGKTVSADVSRLSF</sequence>